<dbReference type="EMBL" id="VSRR010000774">
    <property type="protein sequence ID" value="MPC19503.1"/>
    <property type="molecule type" value="Genomic_DNA"/>
</dbReference>
<accession>A0A5B7DE06</accession>
<dbReference type="Proteomes" id="UP000324222">
    <property type="component" value="Unassembled WGS sequence"/>
</dbReference>
<organism evidence="1 2">
    <name type="scientific">Portunus trituberculatus</name>
    <name type="common">Swimming crab</name>
    <name type="synonym">Neptunus trituberculatus</name>
    <dbReference type="NCBI Taxonomy" id="210409"/>
    <lineage>
        <taxon>Eukaryota</taxon>
        <taxon>Metazoa</taxon>
        <taxon>Ecdysozoa</taxon>
        <taxon>Arthropoda</taxon>
        <taxon>Crustacea</taxon>
        <taxon>Multicrustacea</taxon>
        <taxon>Malacostraca</taxon>
        <taxon>Eumalacostraca</taxon>
        <taxon>Eucarida</taxon>
        <taxon>Decapoda</taxon>
        <taxon>Pleocyemata</taxon>
        <taxon>Brachyura</taxon>
        <taxon>Eubrachyura</taxon>
        <taxon>Portunoidea</taxon>
        <taxon>Portunidae</taxon>
        <taxon>Portuninae</taxon>
        <taxon>Portunus</taxon>
    </lineage>
</organism>
<gene>
    <name evidence="1" type="ORF">E2C01_012418</name>
</gene>
<reference evidence="1 2" key="1">
    <citation type="submission" date="2019-05" db="EMBL/GenBank/DDBJ databases">
        <title>Another draft genome of Portunus trituberculatus and its Hox gene families provides insights of decapod evolution.</title>
        <authorList>
            <person name="Jeong J.-H."/>
            <person name="Song I."/>
            <person name="Kim S."/>
            <person name="Choi T."/>
            <person name="Kim D."/>
            <person name="Ryu S."/>
            <person name="Kim W."/>
        </authorList>
    </citation>
    <scope>NUCLEOTIDE SEQUENCE [LARGE SCALE GENOMIC DNA]</scope>
    <source>
        <tissue evidence="1">Muscle</tissue>
    </source>
</reference>
<name>A0A5B7DE06_PORTR</name>
<keyword evidence="2" id="KW-1185">Reference proteome</keyword>
<evidence type="ECO:0000313" key="1">
    <source>
        <dbReference type="EMBL" id="MPC19503.1"/>
    </source>
</evidence>
<protein>
    <submittedName>
        <fullName evidence="1">Uncharacterized protein</fullName>
    </submittedName>
</protein>
<comment type="caution">
    <text evidence="1">The sequence shown here is derived from an EMBL/GenBank/DDBJ whole genome shotgun (WGS) entry which is preliminary data.</text>
</comment>
<sequence length="114" mass="12615">MRRRHGSRCRAWRRRSRCFRPAAGSGHTHSAARGWPRPWCSHAHTAHGALRSQNPGKTQSGKTDHHAELECCVIPGGGSGGMRGLLLGREVRLPRHPAPTAPRRRVAMTQHVVI</sequence>
<dbReference type="AlphaFoldDB" id="A0A5B7DE06"/>
<evidence type="ECO:0000313" key="2">
    <source>
        <dbReference type="Proteomes" id="UP000324222"/>
    </source>
</evidence>
<proteinExistence type="predicted"/>